<organism evidence="3 4">
    <name type="scientific">Fibrella forsythiae</name>
    <dbReference type="NCBI Taxonomy" id="2817061"/>
    <lineage>
        <taxon>Bacteria</taxon>
        <taxon>Pseudomonadati</taxon>
        <taxon>Bacteroidota</taxon>
        <taxon>Cytophagia</taxon>
        <taxon>Cytophagales</taxon>
        <taxon>Spirosomataceae</taxon>
        <taxon>Fibrella</taxon>
    </lineage>
</organism>
<evidence type="ECO:0000256" key="1">
    <source>
        <dbReference type="SAM" id="Coils"/>
    </source>
</evidence>
<accession>A0ABS3JGS6</accession>
<reference evidence="3 4" key="1">
    <citation type="submission" date="2021-03" db="EMBL/GenBank/DDBJ databases">
        <title>Fibrella sp. HMF5405 genome sequencing and assembly.</title>
        <authorList>
            <person name="Kang H."/>
            <person name="Kim H."/>
            <person name="Bae S."/>
            <person name="Joh K."/>
        </authorList>
    </citation>
    <scope>NUCLEOTIDE SEQUENCE [LARGE SCALE GENOMIC DNA]</scope>
    <source>
        <strain evidence="3 4">HMF5405</strain>
    </source>
</reference>
<evidence type="ECO:0000313" key="4">
    <source>
        <dbReference type="Proteomes" id="UP000664628"/>
    </source>
</evidence>
<protein>
    <submittedName>
        <fullName evidence="3">Uncharacterized protein</fullName>
    </submittedName>
</protein>
<dbReference type="RefSeq" id="WP_207329185.1">
    <property type="nucleotide sequence ID" value="NZ_JAFMYW010000003.1"/>
</dbReference>
<proteinExistence type="predicted"/>
<keyword evidence="2" id="KW-0812">Transmembrane</keyword>
<feature type="transmembrane region" description="Helical" evidence="2">
    <location>
        <begin position="657"/>
        <end position="679"/>
    </location>
</feature>
<keyword evidence="2" id="KW-0472">Membrane</keyword>
<dbReference type="EMBL" id="JAFMYW010000003">
    <property type="protein sequence ID" value="MBO0949204.1"/>
    <property type="molecule type" value="Genomic_DNA"/>
</dbReference>
<feature type="transmembrane region" description="Helical" evidence="2">
    <location>
        <begin position="1151"/>
        <end position="1174"/>
    </location>
</feature>
<name>A0ABS3JGS6_9BACT</name>
<keyword evidence="2" id="KW-1133">Transmembrane helix</keyword>
<feature type="transmembrane region" description="Helical" evidence="2">
    <location>
        <begin position="706"/>
        <end position="726"/>
    </location>
</feature>
<keyword evidence="4" id="KW-1185">Reference proteome</keyword>
<keyword evidence="1" id="KW-0175">Coiled coil</keyword>
<evidence type="ECO:0000313" key="3">
    <source>
        <dbReference type="EMBL" id="MBO0949204.1"/>
    </source>
</evidence>
<evidence type="ECO:0000256" key="2">
    <source>
        <dbReference type="SAM" id="Phobius"/>
    </source>
</evidence>
<comment type="caution">
    <text evidence="3">The sequence shown here is derived from an EMBL/GenBank/DDBJ whole genome shotgun (WGS) entry which is preliminary data.</text>
</comment>
<dbReference type="Proteomes" id="UP000664628">
    <property type="component" value="Unassembled WGS sequence"/>
</dbReference>
<feature type="coiled-coil region" evidence="1">
    <location>
        <begin position="1036"/>
        <end position="1063"/>
    </location>
</feature>
<gene>
    <name evidence="3" type="ORF">J2I46_11465</name>
</gene>
<sequence>MEQSLRAEFLSFFQKFSDFSDRAVKHWPLATSASEADEDVEIGYEFKAIVTQDAFDADDNRLLIDSFFAELYASGRPFNGAATRTRKEIREAMVANDLSRPIADTAGQSFQAHTFLLIGYIPNEEIVRARAGCVMQYFHQSQTVFIESIWLASVLQQHIRSIGEIELVVDGLESEDAEIDEKILQRNREQNRQTVLSWMLTYRKPERNQQSALLELLKNYNTYSITGVFLEVQNPIELATIHQDNENLLIQAAKRLAAFHAIEARYIKFAYERPDRLSGAIGDRSCFLLTLPQMQRKSGELAIDSAVVMKFIVDYGKWLLHGKYDNERYEKDLKTCNQFRPNKETPMVGLQNGADAIARNNKSLFKNRLSEHNTFLYLHSIPRLEEPRFTYRRSSVGFEILVDEDYFEPVGLDPYHNMAPAEPKRTPLGQKAAILWKEWNPPKHGIPKALYCPVAHSGETDLFAYKYQADPPYYTRYYDIKEADVQVEFPSHFEFTSEGRMENFYQLPKTADQLKQVKESIEAGDALPQFTHQIRMEACVSYTYFLKSAVRVWHLVLKPTSGDVSELEIIKLMRFFSGSQEHENEEERRKSVRRIKFSVEKDNEQPTNRKLKPANAFQRFVENKLPYFKFQPKIFYYDETEQKIQRWAWRIKTFGQIIFWIGLGAFILCVLLFSLPSWLEKTFNCSPIGTFPAKRMTPTMRAVDNGWNWSNVLLSAVYWSIGLLVLRTVWRWLFSTIAELIQTICQTLVNLAKRLFILPEEKKLTQEKPDNLIQLLYDLTGVHYEQNNNAQFHRQMNEADQIVSLRNVRSGVVEIDTGDVSPEPEDADKKNADATSFLGFYNNLTYPKPPTVRERNKIRTQVKELYKKLYEGDIQIENAPEPFTAEEYADYVFKSYCGICLGIFDYDRMSFQEIDDTLVPLADSKTEDSFMVIHRGVLAMLGHDDDVMDTFWNTLGTNAYLLIPSAVLAHNDMVSRDADTRLDQLLKNLREGRSRLSVRQLNLERNHIDDLLNDDVLGNVFQYKTEQEIYEQGMIRRGIAERIKDARSKLEQLEKLINEKHEAGSTRYQRRITFLASLVGIFSFYEYVRDYFQNELALDNPGKRNIKEVAFNDIPLWFKIPAKLIDQLNEHIHILSPILPGTDKSRYDSLYLAHTVIAFLFVVFVAYLLALNLADPGRNKKYFWQRATSRYRSLPITNASISKTRSKSV</sequence>